<reference evidence="1" key="1">
    <citation type="journal article" date="2022" name="IScience">
        <title>Evolution of zygomycete secretomes and the origins of terrestrial fungal ecologies.</title>
        <authorList>
            <person name="Chang Y."/>
            <person name="Wang Y."/>
            <person name="Mondo S."/>
            <person name="Ahrendt S."/>
            <person name="Andreopoulos W."/>
            <person name="Barry K."/>
            <person name="Beard J."/>
            <person name="Benny G.L."/>
            <person name="Blankenship S."/>
            <person name="Bonito G."/>
            <person name="Cuomo C."/>
            <person name="Desiro A."/>
            <person name="Gervers K.A."/>
            <person name="Hundley H."/>
            <person name="Kuo A."/>
            <person name="LaButti K."/>
            <person name="Lang B.F."/>
            <person name="Lipzen A."/>
            <person name="O'Donnell K."/>
            <person name="Pangilinan J."/>
            <person name="Reynolds N."/>
            <person name="Sandor L."/>
            <person name="Smith M.E."/>
            <person name="Tsang A."/>
            <person name="Grigoriev I.V."/>
            <person name="Stajich J.E."/>
            <person name="Spatafora J.W."/>
        </authorList>
    </citation>
    <scope>NUCLEOTIDE SEQUENCE</scope>
    <source>
        <strain evidence="1">RSA 2281</strain>
    </source>
</reference>
<reference evidence="1" key="2">
    <citation type="submission" date="2023-02" db="EMBL/GenBank/DDBJ databases">
        <authorList>
            <consortium name="DOE Joint Genome Institute"/>
            <person name="Mondo S.J."/>
            <person name="Chang Y."/>
            <person name="Wang Y."/>
            <person name="Ahrendt S."/>
            <person name="Andreopoulos W."/>
            <person name="Barry K."/>
            <person name="Beard J."/>
            <person name="Benny G.L."/>
            <person name="Blankenship S."/>
            <person name="Bonito G."/>
            <person name="Cuomo C."/>
            <person name="Desiro A."/>
            <person name="Gervers K.A."/>
            <person name="Hundley H."/>
            <person name="Kuo A."/>
            <person name="LaButti K."/>
            <person name="Lang B.F."/>
            <person name="Lipzen A."/>
            <person name="O'Donnell K."/>
            <person name="Pangilinan J."/>
            <person name="Reynolds N."/>
            <person name="Sandor L."/>
            <person name="Smith M.W."/>
            <person name="Tsang A."/>
            <person name="Grigoriev I.V."/>
            <person name="Stajich J.E."/>
            <person name="Spatafora J.W."/>
        </authorList>
    </citation>
    <scope>NUCLEOTIDE SEQUENCE</scope>
    <source>
        <strain evidence="1">RSA 2281</strain>
    </source>
</reference>
<sequence length="207" mass="23530">MSEQNNIDVLVERYQSLSQKAGTLSAEEQQELVACSSRIKSSLYSGLQQPQQQQQQNVTASPAVQNQEEKRKLAAKLVEDAMKKRQETTLAIANQCGLSIFEVEVMFGGKNIKLYSSTRANDYNHANGLCGAVNTMSIDNKCMMAQEMVEVIRKILQKIKDLIGLEWFVLFGSHEFHVGLDFIDEMNKESNQRSNFYALQEKFEFFL</sequence>
<organism evidence="1 2">
    <name type="scientific">Phascolomyces articulosus</name>
    <dbReference type="NCBI Taxonomy" id="60185"/>
    <lineage>
        <taxon>Eukaryota</taxon>
        <taxon>Fungi</taxon>
        <taxon>Fungi incertae sedis</taxon>
        <taxon>Mucoromycota</taxon>
        <taxon>Mucoromycotina</taxon>
        <taxon>Mucoromycetes</taxon>
        <taxon>Mucorales</taxon>
        <taxon>Lichtheimiaceae</taxon>
        <taxon>Phascolomyces</taxon>
    </lineage>
</organism>
<dbReference type="Proteomes" id="UP001209540">
    <property type="component" value="Unassembled WGS sequence"/>
</dbReference>
<dbReference type="AlphaFoldDB" id="A0AAD5KE70"/>
<dbReference type="EMBL" id="JAIXMP010000012">
    <property type="protein sequence ID" value="KAI9264044.1"/>
    <property type="molecule type" value="Genomic_DNA"/>
</dbReference>
<keyword evidence="2" id="KW-1185">Reference proteome</keyword>
<gene>
    <name evidence="1" type="ORF">BDA99DRAFT_559356</name>
</gene>
<proteinExistence type="predicted"/>
<evidence type="ECO:0000313" key="2">
    <source>
        <dbReference type="Proteomes" id="UP001209540"/>
    </source>
</evidence>
<comment type="caution">
    <text evidence="1">The sequence shown here is derived from an EMBL/GenBank/DDBJ whole genome shotgun (WGS) entry which is preliminary data.</text>
</comment>
<name>A0AAD5KE70_9FUNG</name>
<evidence type="ECO:0000313" key="1">
    <source>
        <dbReference type="EMBL" id="KAI9264044.1"/>
    </source>
</evidence>
<accession>A0AAD5KE70</accession>
<protein>
    <submittedName>
        <fullName evidence="1">Uncharacterized protein</fullName>
    </submittedName>
</protein>